<organism evidence="2 3">
    <name type="scientific">Candidatus Limisoma faecipullorum</name>
    <dbReference type="NCBI Taxonomy" id="2840854"/>
    <lineage>
        <taxon>Bacteria</taxon>
        <taxon>Pseudomonadati</taxon>
        <taxon>Bacteroidota</taxon>
        <taxon>Bacteroidia</taxon>
        <taxon>Bacteroidales</taxon>
        <taxon>Candidatus Limisoma</taxon>
    </lineage>
</organism>
<evidence type="ECO:0000256" key="1">
    <source>
        <dbReference type="SAM" id="SignalP"/>
    </source>
</evidence>
<gene>
    <name evidence="2" type="ORF">IAB88_00390</name>
</gene>
<protein>
    <submittedName>
        <fullName evidence="2">Uncharacterized protein</fullName>
    </submittedName>
</protein>
<name>A0A9D9IPA3_9BACT</name>
<evidence type="ECO:0000313" key="2">
    <source>
        <dbReference type="EMBL" id="MBO8475434.1"/>
    </source>
</evidence>
<dbReference type="Proteomes" id="UP000823598">
    <property type="component" value="Unassembled WGS sequence"/>
</dbReference>
<feature type="signal peptide" evidence="1">
    <location>
        <begin position="1"/>
        <end position="19"/>
    </location>
</feature>
<evidence type="ECO:0000313" key="3">
    <source>
        <dbReference type="Proteomes" id="UP000823598"/>
    </source>
</evidence>
<dbReference type="EMBL" id="JADIMC010000008">
    <property type="protein sequence ID" value="MBO8475434.1"/>
    <property type="molecule type" value="Genomic_DNA"/>
</dbReference>
<proteinExistence type="predicted"/>
<accession>A0A9D9IPA3</accession>
<feature type="non-terminal residue" evidence="2">
    <location>
        <position position="160"/>
    </location>
</feature>
<dbReference type="AlphaFoldDB" id="A0A9D9IPA3"/>
<reference evidence="2" key="2">
    <citation type="journal article" date="2021" name="PeerJ">
        <title>Extensive microbial diversity within the chicken gut microbiome revealed by metagenomics and culture.</title>
        <authorList>
            <person name="Gilroy R."/>
            <person name="Ravi A."/>
            <person name="Getino M."/>
            <person name="Pursley I."/>
            <person name="Horton D.L."/>
            <person name="Alikhan N.F."/>
            <person name="Baker D."/>
            <person name="Gharbi K."/>
            <person name="Hall N."/>
            <person name="Watson M."/>
            <person name="Adriaenssens E.M."/>
            <person name="Foster-Nyarko E."/>
            <person name="Jarju S."/>
            <person name="Secka A."/>
            <person name="Antonio M."/>
            <person name="Oren A."/>
            <person name="Chaudhuri R.R."/>
            <person name="La Ragione R."/>
            <person name="Hildebrand F."/>
            <person name="Pallen M.J."/>
        </authorList>
    </citation>
    <scope>NUCLEOTIDE SEQUENCE</scope>
    <source>
        <strain evidence="2">6919</strain>
    </source>
</reference>
<feature type="chain" id="PRO_5038898731" evidence="1">
    <location>
        <begin position="20"/>
        <end position="160"/>
    </location>
</feature>
<keyword evidence="1" id="KW-0732">Signal</keyword>
<reference evidence="2" key="1">
    <citation type="submission" date="2020-10" db="EMBL/GenBank/DDBJ databases">
        <authorList>
            <person name="Gilroy R."/>
        </authorList>
    </citation>
    <scope>NUCLEOTIDE SEQUENCE</scope>
    <source>
        <strain evidence="2">6919</strain>
    </source>
</reference>
<comment type="caution">
    <text evidence="2">The sequence shown here is derived from an EMBL/GenBank/DDBJ whole genome shotgun (WGS) entry which is preliminary data.</text>
</comment>
<sequence length="160" mass="17637">MNKAITAALSAICCLTATAGNFKLTCNIDGLLPGDTVVCDHYQLIKFHTLHTDTVPVTEADKAVIAMDVDNPCEMIVRIYRNGEMLHNCHSGEQLFAMPGETLTLSSSTWQLGSAEISGGIYDNPEVQEYLKEENAYAKSKISIYKQIERYRDADADSVK</sequence>